<evidence type="ECO:0000313" key="6">
    <source>
        <dbReference type="Proteomes" id="UP000041394"/>
    </source>
</evidence>
<evidence type="ECO:0000313" key="5">
    <source>
        <dbReference type="Proteomes" id="UP000038622"/>
    </source>
</evidence>
<dbReference type="CDD" id="cd00158">
    <property type="entry name" value="RHOD"/>
    <property type="match status" value="1"/>
</dbReference>
<dbReference type="RefSeq" id="WP_197271612.1">
    <property type="nucleotide sequence ID" value="NZ_CDMH01000051.1"/>
</dbReference>
<dbReference type="AlphaFoldDB" id="A0A0K2X8G4"/>
<dbReference type="SUPFAM" id="SSF52821">
    <property type="entry name" value="Rhodanese/Cell cycle control phosphatase"/>
    <property type="match status" value="1"/>
</dbReference>
<dbReference type="EMBL" id="CDMH01000051">
    <property type="protein sequence ID" value="CRF42948.1"/>
    <property type="molecule type" value="Genomic_DNA"/>
</dbReference>
<dbReference type="PROSITE" id="PS50206">
    <property type="entry name" value="RHODANESE_3"/>
    <property type="match status" value="1"/>
</dbReference>
<dbReference type="Proteomes" id="UP000045175">
    <property type="component" value="Unassembled WGS sequence"/>
</dbReference>
<dbReference type="SMART" id="SM00450">
    <property type="entry name" value="RHOD"/>
    <property type="match status" value="1"/>
</dbReference>
<accession>A0A0K2X8G4</accession>
<reference evidence="2" key="1">
    <citation type="submission" date="2014-12" db="EMBL/GenBank/DDBJ databases">
        <title>Whole genome sequences of four Staphylococcus schleiferi canine isolates.</title>
        <authorList>
            <person name="Misic A.M."/>
            <person name="Cain C."/>
            <person name="Morris D.O."/>
            <person name="Rankin S."/>
            <person name="Beiting D."/>
        </authorList>
    </citation>
    <scope>NUCLEOTIDE SEQUENCE</scope>
    <source>
        <strain evidence="2">ASB11</strain>
        <strain evidence="3">ASB13</strain>
        <strain evidence="4">ASB9</strain>
    </source>
</reference>
<evidence type="ECO:0000313" key="3">
    <source>
        <dbReference type="EMBL" id="CRF42948.1"/>
    </source>
</evidence>
<protein>
    <recommendedName>
        <fullName evidence="1">Rhodanese domain-containing protein</fullName>
    </recommendedName>
</protein>
<organism evidence="2 5">
    <name type="scientific">Helicobacter ailurogastricus</name>
    <dbReference type="NCBI Taxonomy" id="1578720"/>
    <lineage>
        <taxon>Bacteria</taxon>
        <taxon>Pseudomonadati</taxon>
        <taxon>Campylobacterota</taxon>
        <taxon>Epsilonproteobacteria</taxon>
        <taxon>Campylobacterales</taxon>
        <taxon>Helicobacteraceae</taxon>
        <taxon>Helicobacter</taxon>
    </lineage>
</organism>
<dbReference type="Proteomes" id="UP000041394">
    <property type="component" value="Unassembled WGS sequence"/>
</dbReference>
<evidence type="ECO:0000313" key="4">
    <source>
        <dbReference type="EMBL" id="CRF45018.1"/>
    </source>
</evidence>
<keyword evidence="5" id="KW-1185">Reference proteome</keyword>
<dbReference type="STRING" id="1578720.HAL011_16610"/>
<sequence>MESTYAHQLVDLSHFNPKDYCVIDIRDAESYHKAHLKEAIHMDDLNAIRDFALERPQEKILLQCWRGNTAAQYANALHGVGVSNIYFLKANFDDFKVLGLELLEN</sequence>
<dbReference type="Proteomes" id="UP000038622">
    <property type="component" value="Unassembled WGS sequence"/>
</dbReference>
<reference evidence="6 7" key="2">
    <citation type="submission" date="2014-12" db="EMBL/GenBank/DDBJ databases">
        <authorList>
            <person name="Jaenicke S."/>
        </authorList>
    </citation>
    <scope>NUCLEOTIDE SEQUENCE [LARGE SCALE GENOMIC DNA]</scope>
</reference>
<gene>
    <name evidence="2" type="ORF">HAL011_16610</name>
    <name evidence="3" type="ORF">HAL013_11650</name>
    <name evidence="4" type="ORF">HAL09_16500</name>
</gene>
<dbReference type="EMBL" id="CDML01000055">
    <property type="protein sequence ID" value="CRF41843.1"/>
    <property type="molecule type" value="Genomic_DNA"/>
</dbReference>
<dbReference type="InterPro" id="IPR001763">
    <property type="entry name" value="Rhodanese-like_dom"/>
</dbReference>
<name>A0A0K2X8G4_9HELI</name>
<dbReference type="Gene3D" id="3.40.250.10">
    <property type="entry name" value="Rhodanese-like domain"/>
    <property type="match status" value="1"/>
</dbReference>
<evidence type="ECO:0000313" key="7">
    <source>
        <dbReference type="Proteomes" id="UP000045175"/>
    </source>
</evidence>
<dbReference type="Pfam" id="PF00581">
    <property type="entry name" value="Rhodanese"/>
    <property type="match status" value="1"/>
</dbReference>
<dbReference type="InterPro" id="IPR036873">
    <property type="entry name" value="Rhodanese-like_dom_sf"/>
</dbReference>
<dbReference type="EMBL" id="CDMN01000071">
    <property type="protein sequence ID" value="CRF45018.1"/>
    <property type="molecule type" value="Genomic_DNA"/>
</dbReference>
<evidence type="ECO:0000259" key="1">
    <source>
        <dbReference type="PROSITE" id="PS50206"/>
    </source>
</evidence>
<feature type="domain" description="Rhodanese" evidence="1">
    <location>
        <begin position="16"/>
        <end position="104"/>
    </location>
</feature>
<evidence type="ECO:0000313" key="2">
    <source>
        <dbReference type="EMBL" id="CRF41843.1"/>
    </source>
</evidence>
<reference evidence="5" key="3">
    <citation type="submission" date="2014-12" db="EMBL/GenBank/DDBJ databases">
        <authorList>
            <person name="Smet A."/>
        </authorList>
    </citation>
    <scope>NUCLEOTIDE SEQUENCE [LARGE SCALE GENOMIC DNA]</scope>
</reference>
<proteinExistence type="predicted"/>